<dbReference type="SMART" id="SM00292">
    <property type="entry name" value="BRCT"/>
    <property type="match status" value="1"/>
</dbReference>
<reference evidence="3" key="1">
    <citation type="submission" date="2022-11" db="UniProtKB">
        <authorList>
            <consortium name="WormBaseParasite"/>
        </authorList>
    </citation>
    <scope>IDENTIFICATION</scope>
</reference>
<dbReference type="PANTHER" id="PTHR45990:SF1">
    <property type="entry name" value="DNA REPAIR PROTEIN REV1"/>
    <property type="match status" value="1"/>
</dbReference>
<dbReference type="Gene3D" id="3.40.50.10190">
    <property type="entry name" value="BRCT domain"/>
    <property type="match status" value="1"/>
</dbReference>
<proteinExistence type="predicted"/>
<protein>
    <submittedName>
        <fullName evidence="3">BRCT domain-containing protein</fullName>
    </submittedName>
</protein>
<evidence type="ECO:0000313" key="2">
    <source>
        <dbReference type="Proteomes" id="UP000887565"/>
    </source>
</evidence>
<evidence type="ECO:0000313" key="3">
    <source>
        <dbReference type="WBParaSite" id="nRc.2.0.1.t37555-RA"/>
    </source>
</evidence>
<organism evidence="2 3">
    <name type="scientific">Romanomermis culicivorax</name>
    <name type="common">Nematode worm</name>
    <dbReference type="NCBI Taxonomy" id="13658"/>
    <lineage>
        <taxon>Eukaryota</taxon>
        <taxon>Metazoa</taxon>
        <taxon>Ecdysozoa</taxon>
        <taxon>Nematoda</taxon>
        <taxon>Enoplea</taxon>
        <taxon>Dorylaimia</taxon>
        <taxon>Mermithida</taxon>
        <taxon>Mermithoidea</taxon>
        <taxon>Mermithidae</taxon>
        <taxon>Romanomermis</taxon>
    </lineage>
</organism>
<dbReference type="AlphaFoldDB" id="A0A915KGP6"/>
<keyword evidence="2" id="KW-1185">Reference proteome</keyword>
<feature type="domain" description="BRCT" evidence="1">
    <location>
        <begin position="22"/>
        <end position="96"/>
    </location>
</feature>
<dbReference type="PANTHER" id="PTHR45990">
    <property type="entry name" value="DNA REPAIR PROTEIN REV1"/>
    <property type="match status" value="1"/>
</dbReference>
<dbReference type="GO" id="GO:0042276">
    <property type="term" value="P:error-prone translesion synthesis"/>
    <property type="evidence" value="ECO:0007669"/>
    <property type="project" value="TreeGrafter"/>
</dbReference>
<sequence length="96" mass="11099">MDSKRQKLLDQFNENAEPLRNTSSQIFRGVVIYVNGYTNPSADILRQHMAKYGGQYSTYLTKDVTHVVATNLCWTKIDKLNDKSPKIVHPQWITAW</sequence>
<dbReference type="InterPro" id="IPR036420">
    <property type="entry name" value="BRCT_dom_sf"/>
</dbReference>
<dbReference type="InterPro" id="IPR001357">
    <property type="entry name" value="BRCT_dom"/>
</dbReference>
<dbReference type="CDD" id="cd17719">
    <property type="entry name" value="BRCT_Rev1"/>
    <property type="match status" value="1"/>
</dbReference>
<name>A0A915KGP6_ROMCU</name>
<dbReference type="SUPFAM" id="SSF52113">
    <property type="entry name" value="BRCT domain"/>
    <property type="match status" value="1"/>
</dbReference>
<dbReference type="WBParaSite" id="nRc.2.0.1.t37555-RA">
    <property type="protein sequence ID" value="nRc.2.0.1.t37555-RA"/>
    <property type="gene ID" value="nRc.2.0.1.g37555"/>
</dbReference>
<dbReference type="Proteomes" id="UP000887565">
    <property type="component" value="Unplaced"/>
</dbReference>
<dbReference type="GO" id="GO:0070987">
    <property type="term" value="P:error-free translesion synthesis"/>
    <property type="evidence" value="ECO:0007669"/>
    <property type="project" value="TreeGrafter"/>
</dbReference>
<dbReference type="GO" id="GO:0017125">
    <property type="term" value="F:deoxycytidyl transferase activity"/>
    <property type="evidence" value="ECO:0007669"/>
    <property type="project" value="TreeGrafter"/>
</dbReference>
<dbReference type="Pfam" id="PF00533">
    <property type="entry name" value="BRCT"/>
    <property type="match status" value="1"/>
</dbReference>
<dbReference type="GO" id="GO:0003887">
    <property type="term" value="F:DNA-directed DNA polymerase activity"/>
    <property type="evidence" value="ECO:0007669"/>
    <property type="project" value="TreeGrafter"/>
</dbReference>
<dbReference type="PROSITE" id="PS50172">
    <property type="entry name" value="BRCT"/>
    <property type="match status" value="1"/>
</dbReference>
<dbReference type="GO" id="GO:0005634">
    <property type="term" value="C:nucleus"/>
    <property type="evidence" value="ECO:0007669"/>
    <property type="project" value="TreeGrafter"/>
</dbReference>
<dbReference type="OMA" id="VTHIIAN"/>
<evidence type="ECO:0000259" key="1">
    <source>
        <dbReference type="PROSITE" id="PS50172"/>
    </source>
</evidence>
<accession>A0A915KGP6</accession>